<dbReference type="Gene3D" id="3.60.120.10">
    <property type="entry name" value="Anthranilate synthase"/>
    <property type="match status" value="2"/>
</dbReference>
<dbReference type="PANTHER" id="PTHR11236:SF18">
    <property type="entry name" value="AMINODEOXYCHORISMATE SYNTHASE"/>
    <property type="match status" value="1"/>
</dbReference>
<dbReference type="EMBL" id="JAJBZT010000012">
    <property type="protein sequence ID" value="MCB6185095.1"/>
    <property type="molecule type" value="Genomic_DNA"/>
</dbReference>
<dbReference type="SUPFAM" id="SSF56322">
    <property type="entry name" value="ADC synthase"/>
    <property type="match status" value="1"/>
</dbReference>
<reference evidence="3" key="1">
    <citation type="submission" date="2021-10" db="EMBL/GenBank/DDBJ databases">
        <title>The complete genome sequence of Leeia sp. TBRC 13508.</title>
        <authorList>
            <person name="Charoenyingcharoen P."/>
            <person name="Yukphan P."/>
        </authorList>
    </citation>
    <scope>NUCLEOTIDE SEQUENCE</scope>
    <source>
        <strain evidence="3">TBRC 13508</strain>
    </source>
</reference>
<dbReference type="InterPro" id="IPR015890">
    <property type="entry name" value="Chorismate_C"/>
</dbReference>
<name>A0ABS8DA63_9NEIS</name>
<dbReference type="Pfam" id="PF04715">
    <property type="entry name" value="Anth_synt_I_N"/>
    <property type="match status" value="1"/>
</dbReference>
<evidence type="ECO:0000259" key="2">
    <source>
        <dbReference type="Pfam" id="PF04715"/>
    </source>
</evidence>
<comment type="caution">
    <text evidence="3">The sequence shown here is derived from an EMBL/GenBank/DDBJ whole genome shotgun (WGS) entry which is preliminary data.</text>
</comment>
<dbReference type="Proteomes" id="UP001165395">
    <property type="component" value="Unassembled WGS sequence"/>
</dbReference>
<dbReference type="InterPro" id="IPR019999">
    <property type="entry name" value="Anth_synth_I-like"/>
</dbReference>
<dbReference type="Pfam" id="PF00425">
    <property type="entry name" value="Chorismate_bind"/>
    <property type="match status" value="1"/>
</dbReference>
<organism evidence="3 4">
    <name type="scientific">Leeia speluncae</name>
    <dbReference type="NCBI Taxonomy" id="2884804"/>
    <lineage>
        <taxon>Bacteria</taxon>
        <taxon>Pseudomonadati</taxon>
        <taxon>Pseudomonadota</taxon>
        <taxon>Betaproteobacteria</taxon>
        <taxon>Neisseriales</taxon>
        <taxon>Leeiaceae</taxon>
        <taxon>Leeia</taxon>
    </lineage>
</organism>
<proteinExistence type="predicted"/>
<dbReference type="InterPro" id="IPR005801">
    <property type="entry name" value="ADC_synthase"/>
</dbReference>
<evidence type="ECO:0000259" key="1">
    <source>
        <dbReference type="Pfam" id="PF00425"/>
    </source>
</evidence>
<dbReference type="PANTHER" id="PTHR11236">
    <property type="entry name" value="AMINOBENZOATE/ANTHRANILATE SYNTHASE"/>
    <property type="match status" value="1"/>
</dbReference>
<feature type="domain" description="Chorismate-utilising enzyme C-terminal" evidence="1">
    <location>
        <begin position="323"/>
        <end position="409"/>
    </location>
</feature>
<evidence type="ECO:0000313" key="4">
    <source>
        <dbReference type="Proteomes" id="UP001165395"/>
    </source>
</evidence>
<gene>
    <name evidence="3" type="ORF">LIN78_16225</name>
</gene>
<keyword evidence="4" id="KW-1185">Reference proteome</keyword>
<dbReference type="RefSeq" id="WP_227181927.1">
    <property type="nucleotide sequence ID" value="NZ_JAJBZT010000012.1"/>
</dbReference>
<protein>
    <submittedName>
        <fullName evidence="3">Chorismate-binding protein</fullName>
    </submittedName>
</protein>
<dbReference type="InterPro" id="IPR006805">
    <property type="entry name" value="Anth_synth_I_N"/>
</dbReference>
<accession>A0ABS8DA63</accession>
<evidence type="ECO:0000313" key="3">
    <source>
        <dbReference type="EMBL" id="MCB6185095.1"/>
    </source>
</evidence>
<feature type="domain" description="Anthranilate synthase component I N-terminal" evidence="2">
    <location>
        <begin position="16"/>
        <end position="153"/>
    </location>
</feature>
<sequence length="438" mass="49904">MDLQVLSRKISTDLSSSEVFERVFSSSQNAFWLAASSQAQDQACRYSYMGSDNHGGYLVTELNEHQLAIEDDSGKRLLNTTIHAFIDEQIHLANICEHNLPFEFIGGFVGYVTYERGLSACKLNTSPSKYYYSKYVYTPRTIVYDHLENAIYVISLQEKERTTTPFDLWCEEVLSKLNQPPRDNYYCKKFSYSLEELESGLIIGRDEYFNKLLACKDFLEEEQILEVFLSNSLFLDAGGITEDSYFYIFKMLIEGGKERSSAFMQFNGLGILSISSDVFFECTDKQLKISPISQKLPPYDWCVTADHSRYCLAEENMPLVTPVMDFFYQLLPVCSVTGSSKYKVIKKLKQLELLPRGIYIGCLGYVSLNGNVNFSVASNTAFIQDGTCQIGVGSRVTAHTDLVFSYDEMLYNGKPLYDVLRANFENANKRHGIRRAEN</sequence>